<dbReference type="CDD" id="cd01651">
    <property type="entry name" value="RT_G2_intron"/>
    <property type="match status" value="1"/>
</dbReference>
<dbReference type="EMBL" id="FMTT01000031">
    <property type="protein sequence ID" value="SCW70196.1"/>
    <property type="molecule type" value="Genomic_DNA"/>
</dbReference>
<organism evidence="3 4">
    <name type="scientific">Paenibacillus tianmuensis</name>
    <dbReference type="NCBI Taxonomy" id="624147"/>
    <lineage>
        <taxon>Bacteria</taxon>
        <taxon>Bacillati</taxon>
        <taxon>Bacillota</taxon>
        <taxon>Bacilli</taxon>
        <taxon>Bacillales</taxon>
        <taxon>Paenibacillaceae</taxon>
        <taxon>Paenibacillus</taxon>
    </lineage>
</organism>
<dbReference type="InterPro" id="IPR043502">
    <property type="entry name" value="DNA/RNA_pol_sf"/>
</dbReference>
<accession>A0A1G4SMA5</accession>
<dbReference type="GO" id="GO:0003964">
    <property type="term" value="F:RNA-directed DNA polymerase activity"/>
    <property type="evidence" value="ECO:0007669"/>
    <property type="project" value="UniProtKB-KW"/>
</dbReference>
<sequence length="598" mass="70336">MRIPEVVLNSLASKSKDKDYKYRDLYRNLYNPEFYLRAYQKVASKEGNMTAGSDGQTIDGMSTKRINDLISKIRDESYQPNPARRKYIPKKNGGKRPLGIPSTDDKLVQEVVRMVLEAIYEGSFKDSSHGFRPNRSCHTALKQVKNLFTGVRWFVEGDIKGFFDNIDHATLIVILRKRIEDEKFIRLIWKFLRAGYLEDWEYHGTYSGTPQGGIVSPILANIYLNEFDRYISKYQKEFNAGKERKRNPEYRLIEGRRRSYQRTLEKNKDIWDEAKKAEYTEEINRINERIKVIPALDPMDEEFRRFVYVRYADDFLIGIIGSKQEAEKVREDAALFLKEKLKLELSMEKTLITHSSKFAKFLGYGISVQRDTSFSEHGRTRNYKPYLLLPKSAWEGKLRSLGALVTKDDGSWKSIHRQYLIDNDDLEIVSIYNSEIRGLCNYYRLANNVSVLNQFHYIMEYSMYKTFARKYQISVRQILDKYRINGKFAVKYMTKKGEKIRFFLNESFSKHENPLADPDVDKEPNTLIYSGRSSLVDRLLANKCEWCEAETEIEMHHVRKLKDLKGKARWEQFMIARRRKTLALCRKCHDDLNAGRLD</sequence>
<dbReference type="PROSITE" id="PS50878">
    <property type="entry name" value="RT_POL"/>
    <property type="match status" value="1"/>
</dbReference>
<name>A0A1G4SMA5_9BACL</name>
<dbReference type="InterPro" id="IPR024937">
    <property type="entry name" value="Domain_X"/>
</dbReference>
<dbReference type="InterPro" id="IPR000477">
    <property type="entry name" value="RT_dom"/>
</dbReference>
<keyword evidence="3" id="KW-0695">RNA-directed DNA polymerase</keyword>
<reference evidence="4" key="1">
    <citation type="submission" date="2016-10" db="EMBL/GenBank/DDBJ databases">
        <authorList>
            <person name="Varghese N."/>
            <person name="Submissions S."/>
        </authorList>
    </citation>
    <scope>NUCLEOTIDE SEQUENCE [LARGE SCALE GENOMIC DNA]</scope>
    <source>
        <strain evidence="4">CGMCC 1.8946</strain>
    </source>
</reference>
<dbReference type="PANTHER" id="PTHR34047:SF8">
    <property type="entry name" value="PROTEIN YKFC"/>
    <property type="match status" value="1"/>
</dbReference>
<dbReference type="Pfam" id="PF21368">
    <property type="entry name" value="AI2M-like_HNH"/>
    <property type="match status" value="1"/>
</dbReference>
<dbReference type="Pfam" id="PF00078">
    <property type="entry name" value="RVT_1"/>
    <property type="match status" value="1"/>
</dbReference>
<dbReference type="STRING" id="624147.SAMN04487970_10314"/>
<keyword evidence="3" id="KW-0808">Transferase</keyword>
<dbReference type="InterPro" id="IPR049030">
    <property type="entry name" value="AI2M-like_HNH"/>
</dbReference>
<dbReference type="PANTHER" id="PTHR34047">
    <property type="entry name" value="NUCLEAR INTRON MATURASE 1, MITOCHONDRIAL-RELATED"/>
    <property type="match status" value="1"/>
</dbReference>
<dbReference type="InterPro" id="IPR051083">
    <property type="entry name" value="GrpII_Intron_Splice-Mob/Def"/>
</dbReference>
<evidence type="ECO:0000256" key="1">
    <source>
        <dbReference type="SAM" id="MobiDB-lite"/>
    </source>
</evidence>
<evidence type="ECO:0000259" key="2">
    <source>
        <dbReference type="PROSITE" id="PS50878"/>
    </source>
</evidence>
<proteinExistence type="predicted"/>
<dbReference type="AlphaFoldDB" id="A0A1G4SMA5"/>
<evidence type="ECO:0000313" key="3">
    <source>
        <dbReference type="EMBL" id="SCW70196.1"/>
    </source>
</evidence>
<dbReference type="Pfam" id="PF01348">
    <property type="entry name" value="Intron_maturas2"/>
    <property type="match status" value="1"/>
</dbReference>
<keyword evidence="3" id="KW-0548">Nucleotidyltransferase</keyword>
<dbReference type="Proteomes" id="UP000198601">
    <property type="component" value="Unassembled WGS sequence"/>
</dbReference>
<gene>
    <name evidence="3" type="ORF">SAMN04487970_10314</name>
</gene>
<evidence type="ECO:0000313" key="4">
    <source>
        <dbReference type="Proteomes" id="UP000198601"/>
    </source>
</evidence>
<keyword evidence="4" id="KW-1185">Reference proteome</keyword>
<feature type="compositionally biased region" description="Basic residues" evidence="1">
    <location>
        <begin position="83"/>
        <end position="94"/>
    </location>
</feature>
<feature type="domain" description="Reverse transcriptase" evidence="2">
    <location>
        <begin position="69"/>
        <end position="366"/>
    </location>
</feature>
<dbReference type="RefSeq" id="WP_090674273.1">
    <property type="nucleotide sequence ID" value="NZ_FMTT01000031.1"/>
</dbReference>
<dbReference type="GO" id="GO:0006397">
    <property type="term" value="P:mRNA processing"/>
    <property type="evidence" value="ECO:0007669"/>
    <property type="project" value="InterPro"/>
</dbReference>
<protein>
    <submittedName>
        <fullName evidence="3">Group II intron reverse transcriptase/maturase</fullName>
    </submittedName>
</protein>
<feature type="region of interest" description="Disordered" evidence="1">
    <location>
        <begin position="82"/>
        <end position="102"/>
    </location>
</feature>
<dbReference type="SUPFAM" id="SSF56672">
    <property type="entry name" value="DNA/RNA polymerases"/>
    <property type="match status" value="1"/>
</dbReference>
<dbReference type="OrthoDB" id="9793236at2"/>